<organism evidence="2 3">
    <name type="scientific">Thalassiosira oceanica</name>
    <name type="common">Marine diatom</name>
    <dbReference type="NCBI Taxonomy" id="159749"/>
    <lineage>
        <taxon>Eukaryota</taxon>
        <taxon>Sar</taxon>
        <taxon>Stramenopiles</taxon>
        <taxon>Ochrophyta</taxon>
        <taxon>Bacillariophyta</taxon>
        <taxon>Coscinodiscophyceae</taxon>
        <taxon>Thalassiosirophycidae</taxon>
        <taxon>Thalassiosirales</taxon>
        <taxon>Thalassiosiraceae</taxon>
        <taxon>Thalassiosira</taxon>
    </lineage>
</organism>
<dbReference type="AlphaFoldDB" id="K0RL16"/>
<protein>
    <submittedName>
        <fullName evidence="2">Uncharacterized protein</fullName>
    </submittedName>
</protein>
<name>K0RL16_THAOC</name>
<feature type="region of interest" description="Disordered" evidence="1">
    <location>
        <begin position="1"/>
        <end position="132"/>
    </location>
</feature>
<proteinExistence type="predicted"/>
<feature type="compositionally biased region" description="Low complexity" evidence="1">
    <location>
        <begin position="36"/>
        <end position="50"/>
    </location>
</feature>
<dbReference type="EMBL" id="AGNL01047013">
    <property type="protein sequence ID" value="EJK47372.1"/>
    <property type="molecule type" value="Genomic_DNA"/>
</dbReference>
<gene>
    <name evidence="2" type="ORF">THAOC_33909</name>
</gene>
<sequence>MRRPERGEKGPWDPRACPPREGGRGNPREPEGGTGPEPRGAGHGPQQRGAGAAGRGGVSSGRPGGPGARRRGRGGEGSAPPVRPARRDPSGGGGGRPGSGSARTGATRPRKRSGGRHPALDDGGRPRASRRACYSVPEIPLREWHAPASWTGTAARPRPEAAGRRTPGVPALSSALSLGGRGYPEDVIDG</sequence>
<evidence type="ECO:0000256" key="1">
    <source>
        <dbReference type="SAM" id="MobiDB-lite"/>
    </source>
</evidence>
<dbReference type="OMA" id="REWHAPA"/>
<reference evidence="2 3" key="1">
    <citation type="journal article" date="2012" name="Genome Biol.">
        <title>Genome and low-iron response of an oceanic diatom adapted to chronic iron limitation.</title>
        <authorList>
            <person name="Lommer M."/>
            <person name="Specht M."/>
            <person name="Roy A.S."/>
            <person name="Kraemer L."/>
            <person name="Andreson R."/>
            <person name="Gutowska M.A."/>
            <person name="Wolf J."/>
            <person name="Bergner S.V."/>
            <person name="Schilhabel M.B."/>
            <person name="Klostermeier U.C."/>
            <person name="Beiko R.G."/>
            <person name="Rosenstiel P."/>
            <person name="Hippler M."/>
            <person name="Laroche J."/>
        </authorList>
    </citation>
    <scope>NUCLEOTIDE SEQUENCE [LARGE SCALE GENOMIC DNA]</scope>
    <source>
        <strain evidence="2 3">CCMP1005</strain>
    </source>
</reference>
<comment type="caution">
    <text evidence="2">The sequence shown here is derived from an EMBL/GenBank/DDBJ whole genome shotgun (WGS) entry which is preliminary data.</text>
</comment>
<feature type="compositionally biased region" description="Basic and acidic residues" evidence="1">
    <location>
        <begin position="21"/>
        <end position="31"/>
    </location>
</feature>
<feature type="compositionally biased region" description="Gly residues" evidence="1">
    <location>
        <begin position="51"/>
        <end position="67"/>
    </location>
</feature>
<feature type="region of interest" description="Disordered" evidence="1">
    <location>
        <begin position="150"/>
        <end position="190"/>
    </location>
</feature>
<accession>K0RL16</accession>
<evidence type="ECO:0000313" key="3">
    <source>
        <dbReference type="Proteomes" id="UP000266841"/>
    </source>
</evidence>
<keyword evidence="3" id="KW-1185">Reference proteome</keyword>
<feature type="non-terminal residue" evidence="2">
    <location>
        <position position="190"/>
    </location>
</feature>
<feature type="compositionally biased region" description="Basic and acidic residues" evidence="1">
    <location>
        <begin position="1"/>
        <end position="12"/>
    </location>
</feature>
<dbReference type="Proteomes" id="UP000266841">
    <property type="component" value="Unassembled WGS sequence"/>
</dbReference>
<evidence type="ECO:0000313" key="2">
    <source>
        <dbReference type="EMBL" id="EJK47372.1"/>
    </source>
</evidence>